<feature type="compositionally biased region" description="Basic and acidic residues" evidence="1">
    <location>
        <begin position="1"/>
        <end position="17"/>
    </location>
</feature>
<protein>
    <submittedName>
        <fullName evidence="2">Uncharacterized protein</fullName>
    </submittedName>
</protein>
<dbReference type="EMBL" id="CP090163">
    <property type="protein sequence ID" value="UJO12208.1"/>
    <property type="molecule type" value="Genomic_DNA"/>
</dbReference>
<feature type="region of interest" description="Disordered" evidence="1">
    <location>
        <begin position="123"/>
        <end position="165"/>
    </location>
</feature>
<dbReference type="AlphaFoldDB" id="A0A9Q8P3R7"/>
<keyword evidence="3" id="KW-1185">Reference proteome</keyword>
<dbReference type="KEGG" id="ffu:CLAFUR5_02267"/>
<evidence type="ECO:0000256" key="1">
    <source>
        <dbReference type="SAM" id="MobiDB-lite"/>
    </source>
</evidence>
<evidence type="ECO:0000313" key="3">
    <source>
        <dbReference type="Proteomes" id="UP000756132"/>
    </source>
</evidence>
<proteinExistence type="predicted"/>
<accession>A0A9Q8P3R7</accession>
<dbReference type="RefSeq" id="XP_047756574.1">
    <property type="nucleotide sequence ID" value="XM_047901415.1"/>
</dbReference>
<feature type="compositionally biased region" description="Polar residues" evidence="1">
    <location>
        <begin position="32"/>
        <end position="48"/>
    </location>
</feature>
<evidence type="ECO:0000313" key="2">
    <source>
        <dbReference type="EMBL" id="UJO12208.1"/>
    </source>
</evidence>
<feature type="region of interest" description="Disordered" evidence="1">
    <location>
        <begin position="1"/>
        <end position="98"/>
    </location>
</feature>
<feature type="compositionally biased region" description="Low complexity" evidence="1">
    <location>
        <begin position="49"/>
        <end position="62"/>
    </location>
</feature>
<gene>
    <name evidence="2" type="ORF">CLAFUR5_02267</name>
</gene>
<feature type="compositionally biased region" description="Basic and acidic residues" evidence="1">
    <location>
        <begin position="133"/>
        <end position="165"/>
    </location>
</feature>
<sequence>MSPPEKAFKAPGDHPKAESYGWADAQERPDQDNNTTQASTDVQQSSTGTSPAAQPTTNTTTPAPQPTRLEQLIDLLGGEQNLPQKLPPQPEPERLSEREELIRANAVAVAYNHEVYQPMLDEAVPFDWSRVPGRKDQRKEDEGEKDQGKKNGGKEDREDKDQEEK</sequence>
<organism evidence="2 3">
    <name type="scientific">Passalora fulva</name>
    <name type="common">Tomato leaf mold</name>
    <name type="synonym">Cladosporium fulvum</name>
    <dbReference type="NCBI Taxonomy" id="5499"/>
    <lineage>
        <taxon>Eukaryota</taxon>
        <taxon>Fungi</taxon>
        <taxon>Dikarya</taxon>
        <taxon>Ascomycota</taxon>
        <taxon>Pezizomycotina</taxon>
        <taxon>Dothideomycetes</taxon>
        <taxon>Dothideomycetidae</taxon>
        <taxon>Mycosphaerellales</taxon>
        <taxon>Mycosphaerellaceae</taxon>
        <taxon>Fulvia</taxon>
    </lineage>
</organism>
<dbReference type="Proteomes" id="UP000756132">
    <property type="component" value="Chromosome 1"/>
</dbReference>
<reference evidence="2" key="1">
    <citation type="submission" date="2021-12" db="EMBL/GenBank/DDBJ databases">
        <authorList>
            <person name="Zaccaron A."/>
            <person name="Stergiopoulos I."/>
        </authorList>
    </citation>
    <scope>NUCLEOTIDE SEQUENCE</scope>
    <source>
        <strain evidence="2">Race5_Kim</strain>
    </source>
</reference>
<name>A0A9Q8P3R7_PASFU</name>
<dbReference type="GeneID" id="71982145"/>
<reference evidence="2" key="2">
    <citation type="journal article" date="2022" name="Microb. Genom.">
        <title>A chromosome-scale genome assembly of the tomato pathogen Cladosporium fulvum reveals a compartmentalized genome architecture and the presence of a dispensable chromosome.</title>
        <authorList>
            <person name="Zaccaron A.Z."/>
            <person name="Chen L.H."/>
            <person name="Samaras A."/>
            <person name="Stergiopoulos I."/>
        </authorList>
    </citation>
    <scope>NUCLEOTIDE SEQUENCE</scope>
    <source>
        <strain evidence="2">Race5_Kim</strain>
    </source>
</reference>